<proteinExistence type="predicted"/>
<dbReference type="EMBL" id="CADEAL010000018">
    <property type="protein sequence ID" value="CAB1412754.1"/>
    <property type="molecule type" value="Genomic_DNA"/>
</dbReference>
<accession>A0A9N7TJ18</accession>
<comment type="caution">
    <text evidence="1">The sequence shown here is derived from an EMBL/GenBank/DDBJ whole genome shotgun (WGS) entry which is preliminary data.</text>
</comment>
<gene>
    <name evidence="1" type="ORF">PLEPLA_LOCUS448</name>
</gene>
<name>A0A9N7TJ18_PLEPL</name>
<keyword evidence="2" id="KW-1185">Reference proteome</keyword>
<evidence type="ECO:0000313" key="2">
    <source>
        <dbReference type="Proteomes" id="UP001153269"/>
    </source>
</evidence>
<reference evidence="1" key="1">
    <citation type="submission" date="2020-03" db="EMBL/GenBank/DDBJ databases">
        <authorList>
            <person name="Weist P."/>
        </authorList>
    </citation>
    <scope>NUCLEOTIDE SEQUENCE</scope>
</reference>
<protein>
    <submittedName>
        <fullName evidence="1">Uncharacterized protein</fullName>
    </submittedName>
</protein>
<dbReference type="Proteomes" id="UP001153269">
    <property type="component" value="Unassembled WGS sequence"/>
</dbReference>
<evidence type="ECO:0000313" key="1">
    <source>
        <dbReference type="EMBL" id="CAB1412754.1"/>
    </source>
</evidence>
<dbReference type="AlphaFoldDB" id="A0A9N7TJ18"/>
<organism evidence="1 2">
    <name type="scientific">Pleuronectes platessa</name>
    <name type="common">European plaice</name>
    <dbReference type="NCBI Taxonomy" id="8262"/>
    <lineage>
        <taxon>Eukaryota</taxon>
        <taxon>Metazoa</taxon>
        <taxon>Chordata</taxon>
        <taxon>Craniata</taxon>
        <taxon>Vertebrata</taxon>
        <taxon>Euteleostomi</taxon>
        <taxon>Actinopterygii</taxon>
        <taxon>Neopterygii</taxon>
        <taxon>Teleostei</taxon>
        <taxon>Neoteleostei</taxon>
        <taxon>Acanthomorphata</taxon>
        <taxon>Carangaria</taxon>
        <taxon>Pleuronectiformes</taxon>
        <taxon>Pleuronectoidei</taxon>
        <taxon>Pleuronectidae</taxon>
        <taxon>Pleuronectes</taxon>
    </lineage>
</organism>
<sequence length="145" mass="15575">MRDSSLQVTVFARYSWEVLIHPGHSSSCLGNKLVCSTQTSPPNMPPAAPLLSALLSHSCTRRCTVTGLLTRRSALRSQIREDEFLLSDATGQGHPPFTLSKVSVKLGRLAHPPPTLPSLLVPSVMESMCPRPGVLSGSPDHPLEA</sequence>